<dbReference type="EMBL" id="BQNB010013482">
    <property type="protein sequence ID" value="GJT16542.1"/>
    <property type="molecule type" value="Genomic_DNA"/>
</dbReference>
<proteinExistence type="predicted"/>
<dbReference type="PANTHER" id="PTHR10492:SF96">
    <property type="entry name" value="ATP-DEPENDENT DNA HELICASE"/>
    <property type="match status" value="1"/>
</dbReference>
<gene>
    <name evidence="1" type="ORF">Tco_0875248</name>
</gene>
<dbReference type="Proteomes" id="UP001151760">
    <property type="component" value="Unassembled WGS sequence"/>
</dbReference>
<comment type="caution">
    <text evidence="1">The sequence shown here is derived from an EMBL/GenBank/DDBJ whole genome shotgun (WGS) entry which is preliminary data.</text>
</comment>
<organism evidence="1 2">
    <name type="scientific">Tanacetum coccineum</name>
    <dbReference type="NCBI Taxonomy" id="301880"/>
    <lineage>
        <taxon>Eukaryota</taxon>
        <taxon>Viridiplantae</taxon>
        <taxon>Streptophyta</taxon>
        <taxon>Embryophyta</taxon>
        <taxon>Tracheophyta</taxon>
        <taxon>Spermatophyta</taxon>
        <taxon>Magnoliopsida</taxon>
        <taxon>eudicotyledons</taxon>
        <taxon>Gunneridae</taxon>
        <taxon>Pentapetalae</taxon>
        <taxon>asterids</taxon>
        <taxon>campanulids</taxon>
        <taxon>Asterales</taxon>
        <taxon>Asteraceae</taxon>
        <taxon>Asteroideae</taxon>
        <taxon>Anthemideae</taxon>
        <taxon>Anthemidinae</taxon>
        <taxon>Tanacetum</taxon>
    </lineage>
</organism>
<dbReference type="PANTHER" id="PTHR10492">
    <property type="match status" value="1"/>
</dbReference>
<reference evidence="1" key="1">
    <citation type="journal article" date="2022" name="Int. J. Mol. Sci.">
        <title>Draft Genome of Tanacetum Coccineum: Genomic Comparison of Closely Related Tanacetum-Family Plants.</title>
        <authorList>
            <person name="Yamashiro T."/>
            <person name="Shiraishi A."/>
            <person name="Nakayama K."/>
            <person name="Satake H."/>
        </authorList>
    </citation>
    <scope>NUCLEOTIDE SEQUENCE</scope>
</reference>
<protein>
    <submittedName>
        <fullName evidence="1">Uncharacterized protein</fullName>
    </submittedName>
</protein>
<evidence type="ECO:0000313" key="2">
    <source>
        <dbReference type="Proteomes" id="UP001151760"/>
    </source>
</evidence>
<sequence length="223" mass="25723">MKILTPSLYDGDAVSTRCRHLTYLEFLSKFLWYGDRKSWSPRQNSKSSIGRLAYVHLTSGELFFLRMLRCHQKGFRDFLEEACASATPAELGSVFAHILLHCDVTDPYKLWRKYWKEMSHDMPEKVSQTVKIPDYHLNDDGLQGNTLYEIEVILNNCGKSLQNFCLPPPPEGLLAQLANRLLMEDRNYNQNALMQEKNDSVPKRNAQQKIIYDLIINANAGNH</sequence>
<accession>A0ABQ5BRX0</accession>
<evidence type="ECO:0000313" key="1">
    <source>
        <dbReference type="EMBL" id="GJT16542.1"/>
    </source>
</evidence>
<reference evidence="1" key="2">
    <citation type="submission" date="2022-01" db="EMBL/GenBank/DDBJ databases">
        <authorList>
            <person name="Yamashiro T."/>
            <person name="Shiraishi A."/>
            <person name="Satake H."/>
            <person name="Nakayama K."/>
        </authorList>
    </citation>
    <scope>NUCLEOTIDE SEQUENCE</scope>
</reference>
<keyword evidence="2" id="KW-1185">Reference proteome</keyword>
<name>A0ABQ5BRX0_9ASTR</name>